<accession>A0ABQ1NSJ8</accession>
<dbReference type="EMBL" id="BMHM01000002">
    <property type="protein sequence ID" value="GGC83869.1"/>
    <property type="molecule type" value="Genomic_DNA"/>
</dbReference>
<evidence type="ECO:0000313" key="2">
    <source>
        <dbReference type="Proteomes" id="UP000597301"/>
    </source>
</evidence>
<comment type="caution">
    <text evidence="1">The sequence shown here is derived from an EMBL/GenBank/DDBJ whole genome shotgun (WGS) entry which is preliminary data.</text>
</comment>
<dbReference type="RefSeq" id="WP_188638639.1">
    <property type="nucleotide sequence ID" value="NZ_BMHM01000002.1"/>
</dbReference>
<reference evidence="2" key="1">
    <citation type="journal article" date="2019" name="Int. J. Syst. Evol. Microbiol.">
        <title>The Global Catalogue of Microorganisms (GCM) 10K type strain sequencing project: providing services to taxonomists for standard genome sequencing and annotation.</title>
        <authorList>
            <consortium name="The Broad Institute Genomics Platform"/>
            <consortium name="The Broad Institute Genome Sequencing Center for Infectious Disease"/>
            <person name="Wu L."/>
            <person name="Ma J."/>
        </authorList>
    </citation>
    <scope>NUCLEOTIDE SEQUENCE [LARGE SCALE GENOMIC DNA]</scope>
    <source>
        <strain evidence="2">CGMCC 1.15122</strain>
    </source>
</reference>
<proteinExistence type="predicted"/>
<protein>
    <submittedName>
        <fullName evidence="1">Uncharacterized protein</fullName>
    </submittedName>
</protein>
<organism evidence="1 2">
    <name type="scientific">Vreelandella lutescens</name>
    <dbReference type="NCBI Taxonomy" id="1602943"/>
    <lineage>
        <taxon>Bacteria</taxon>
        <taxon>Pseudomonadati</taxon>
        <taxon>Pseudomonadota</taxon>
        <taxon>Gammaproteobacteria</taxon>
        <taxon>Oceanospirillales</taxon>
        <taxon>Halomonadaceae</taxon>
        <taxon>Vreelandella</taxon>
    </lineage>
</organism>
<name>A0ABQ1NSJ8_9GAMM</name>
<evidence type="ECO:0000313" key="1">
    <source>
        <dbReference type="EMBL" id="GGC83869.1"/>
    </source>
</evidence>
<sequence length="145" mass="16465">MAENQQMHYSAEFNRLIGEYKTKLESQNPGVSIDLLAKKVVAAAFKEYLLLCYSETVRSDRVAPWESLTDRQGAELSAIEKHHWLPEQVRSMSNDDLLLALNSEIQSFQLPGPTLEAYSGWLNNHGLNAYIRHFQAPSKADELDD</sequence>
<keyword evidence="2" id="KW-1185">Reference proteome</keyword>
<gene>
    <name evidence="1" type="ORF">GCM10011382_12540</name>
</gene>
<dbReference type="Proteomes" id="UP000597301">
    <property type="component" value="Unassembled WGS sequence"/>
</dbReference>